<name>A0ABD1YQX1_9MARC</name>
<comment type="caution">
    <text evidence="1">The sequence shown here is derived from an EMBL/GenBank/DDBJ whole genome shotgun (WGS) entry which is preliminary data.</text>
</comment>
<dbReference type="Proteomes" id="UP001605036">
    <property type="component" value="Unassembled WGS sequence"/>
</dbReference>
<evidence type="ECO:0000313" key="1">
    <source>
        <dbReference type="EMBL" id="KAL2632094.1"/>
    </source>
</evidence>
<proteinExistence type="predicted"/>
<reference evidence="1 2" key="1">
    <citation type="submission" date="2024-09" db="EMBL/GenBank/DDBJ databases">
        <title>Chromosome-scale assembly of Riccia fluitans.</title>
        <authorList>
            <person name="Paukszto L."/>
            <person name="Sawicki J."/>
            <person name="Karawczyk K."/>
            <person name="Piernik-Szablinska J."/>
            <person name="Szczecinska M."/>
            <person name="Mazdziarz M."/>
        </authorList>
    </citation>
    <scope>NUCLEOTIDE SEQUENCE [LARGE SCALE GENOMIC DNA]</scope>
    <source>
        <strain evidence="1">Rf_01</strain>
        <tissue evidence="1">Aerial parts of the thallus</tissue>
    </source>
</reference>
<gene>
    <name evidence="1" type="ORF">R1flu_016780</name>
</gene>
<dbReference type="EMBL" id="JBHFFA010000004">
    <property type="protein sequence ID" value="KAL2632094.1"/>
    <property type="molecule type" value="Genomic_DNA"/>
</dbReference>
<accession>A0ABD1YQX1</accession>
<dbReference type="AlphaFoldDB" id="A0ABD1YQX1"/>
<protein>
    <submittedName>
        <fullName evidence="1">Uncharacterized protein</fullName>
    </submittedName>
</protein>
<sequence>MCRWSLGINQVEAHRFLVVNCIPWISFTSLVPWCHLQSFGSTYVQIIDIPDSSFRLWDSAVHIRALESNLRAGNSQHPKHPEFKNVADGETPAAFQLQEFGLKISDVTLSFKGLNSNH</sequence>
<evidence type="ECO:0000313" key="2">
    <source>
        <dbReference type="Proteomes" id="UP001605036"/>
    </source>
</evidence>
<keyword evidence="2" id="KW-1185">Reference proteome</keyword>
<organism evidence="1 2">
    <name type="scientific">Riccia fluitans</name>
    <dbReference type="NCBI Taxonomy" id="41844"/>
    <lineage>
        <taxon>Eukaryota</taxon>
        <taxon>Viridiplantae</taxon>
        <taxon>Streptophyta</taxon>
        <taxon>Embryophyta</taxon>
        <taxon>Marchantiophyta</taxon>
        <taxon>Marchantiopsida</taxon>
        <taxon>Marchantiidae</taxon>
        <taxon>Marchantiales</taxon>
        <taxon>Ricciaceae</taxon>
        <taxon>Riccia</taxon>
    </lineage>
</organism>